<sequence length="264" mass="28362">MKKIISADGTPIAVDVSGSGQPVILVGGAFQIRTDPMMTELANFLAPHFTVMSYDRRGRGDSGDTAPYAVEREIEDIGALMEEAGGNARLFGMSSGAVLALEAACRLPVEKLALYEPPFIVDDSRPPLPPNYLRHLADLLATDRRGDAVEFFMTAAVGIPADMVVQMRHAPFWPAMEAVANTLVYDGTVMGDTMSGHPLPAERWADCTSPTLVVAGEASPAYQRNAVRELGAALRNAKTQSLEGQDHNVSVRLLAPVLLDFFAH</sequence>
<dbReference type="RefSeq" id="WP_185671651.1">
    <property type="nucleotide sequence ID" value="NZ_JACJVP010000041.1"/>
</dbReference>
<reference evidence="2 3" key="1">
    <citation type="submission" date="2020-08" db="EMBL/GenBank/DDBJ databases">
        <title>Cohnella phylogeny.</title>
        <authorList>
            <person name="Dunlap C."/>
        </authorList>
    </citation>
    <scope>NUCLEOTIDE SEQUENCE [LARGE SCALE GENOMIC DNA]</scope>
    <source>
        <strain evidence="2 3">DSM 28246</strain>
    </source>
</reference>
<evidence type="ECO:0000313" key="2">
    <source>
        <dbReference type="EMBL" id="MBB6673802.1"/>
    </source>
</evidence>
<dbReference type="Proteomes" id="UP000547209">
    <property type="component" value="Unassembled WGS sequence"/>
</dbReference>
<dbReference type="PANTHER" id="PTHR43433">
    <property type="entry name" value="HYDROLASE, ALPHA/BETA FOLD FAMILY PROTEIN"/>
    <property type="match status" value="1"/>
</dbReference>
<comment type="caution">
    <text evidence="2">The sequence shown here is derived from an EMBL/GenBank/DDBJ whole genome shotgun (WGS) entry which is preliminary data.</text>
</comment>
<dbReference type="SUPFAM" id="SSF53474">
    <property type="entry name" value="alpha/beta-Hydrolases"/>
    <property type="match status" value="1"/>
</dbReference>
<dbReference type="PANTHER" id="PTHR43433:SF5">
    <property type="entry name" value="AB HYDROLASE-1 DOMAIN-CONTAINING PROTEIN"/>
    <property type="match status" value="1"/>
</dbReference>
<dbReference type="Gene3D" id="3.40.50.1820">
    <property type="entry name" value="alpha/beta hydrolase"/>
    <property type="match status" value="1"/>
</dbReference>
<dbReference type="GO" id="GO:0016787">
    <property type="term" value="F:hydrolase activity"/>
    <property type="evidence" value="ECO:0007669"/>
    <property type="project" value="UniProtKB-KW"/>
</dbReference>
<keyword evidence="3" id="KW-1185">Reference proteome</keyword>
<keyword evidence="2" id="KW-0378">Hydrolase</keyword>
<organism evidence="2 3">
    <name type="scientific">Cohnella nanjingensis</name>
    <dbReference type="NCBI Taxonomy" id="1387779"/>
    <lineage>
        <taxon>Bacteria</taxon>
        <taxon>Bacillati</taxon>
        <taxon>Bacillota</taxon>
        <taxon>Bacilli</taxon>
        <taxon>Bacillales</taxon>
        <taxon>Paenibacillaceae</taxon>
        <taxon>Cohnella</taxon>
    </lineage>
</organism>
<name>A0A7X0RU97_9BACL</name>
<dbReference type="InterPro" id="IPR050471">
    <property type="entry name" value="AB_hydrolase"/>
</dbReference>
<evidence type="ECO:0000313" key="3">
    <source>
        <dbReference type="Proteomes" id="UP000547209"/>
    </source>
</evidence>
<evidence type="ECO:0000259" key="1">
    <source>
        <dbReference type="Pfam" id="PF12697"/>
    </source>
</evidence>
<dbReference type="InterPro" id="IPR000073">
    <property type="entry name" value="AB_hydrolase_1"/>
</dbReference>
<gene>
    <name evidence="2" type="ORF">H7C19_24270</name>
</gene>
<proteinExistence type="predicted"/>
<protein>
    <submittedName>
        <fullName evidence="2">Alpha/beta hydrolase</fullName>
    </submittedName>
</protein>
<accession>A0A7X0RU97</accession>
<feature type="domain" description="AB hydrolase-1" evidence="1">
    <location>
        <begin position="26"/>
        <end position="249"/>
    </location>
</feature>
<dbReference type="Pfam" id="PF12697">
    <property type="entry name" value="Abhydrolase_6"/>
    <property type="match status" value="1"/>
</dbReference>
<dbReference type="InterPro" id="IPR029058">
    <property type="entry name" value="AB_hydrolase_fold"/>
</dbReference>
<dbReference type="EMBL" id="JACJVP010000041">
    <property type="protein sequence ID" value="MBB6673802.1"/>
    <property type="molecule type" value="Genomic_DNA"/>
</dbReference>
<dbReference type="AlphaFoldDB" id="A0A7X0RU97"/>